<dbReference type="Proteomes" id="UP000559404">
    <property type="component" value="Unassembled WGS sequence"/>
</dbReference>
<dbReference type="InterPro" id="IPR036249">
    <property type="entry name" value="Thioredoxin-like_sf"/>
</dbReference>
<dbReference type="NCBIfam" id="TIGR01617">
    <property type="entry name" value="arsC_related"/>
    <property type="match status" value="1"/>
</dbReference>
<dbReference type="CDD" id="cd03035">
    <property type="entry name" value="ArsC_Yffb"/>
    <property type="match status" value="1"/>
</dbReference>
<dbReference type="SUPFAM" id="SSF52833">
    <property type="entry name" value="Thioredoxin-like"/>
    <property type="match status" value="1"/>
</dbReference>
<reference evidence="3 4" key="1">
    <citation type="submission" date="2020-07" db="EMBL/GenBank/DDBJ databases">
        <authorList>
            <person name="Li M."/>
        </authorList>
    </citation>
    <scope>NUCLEOTIDE SEQUENCE [LARGE SCALE GENOMIC DNA]</scope>
    <source>
        <strain evidence="3 4">DSM 23284</strain>
    </source>
</reference>
<dbReference type="Pfam" id="PF03960">
    <property type="entry name" value="ArsC"/>
    <property type="match status" value="1"/>
</dbReference>
<evidence type="ECO:0000256" key="1">
    <source>
        <dbReference type="ARBA" id="ARBA00007198"/>
    </source>
</evidence>
<comment type="caution">
    <text evidence="3">The sequence shown here is derived from an EMBL/GenBank/DDBJ whole genome shotgun (WGS) entry which is preliminary data.</text>
</comment>
<organism evidence="3 4">
    <name type="scientific">Stappia taiwanensis</name>
    <dbReference type="NCBI Taxonomy" id="992267"/>
    <lineage>
        <taxon>Bacteria</taxon>
        <taxon>Pseudomonadati</taxon>
        <taxon>Pseudomonadota</taxon>
        <taxon>Alphaproteobacteria</taxon>
        <taxon>Hyphomicrobiales</taxon>
        <taxon>Stappiaceae</taxon>
        <taxon>Stappia</taxon>
    </lineage>
</organism>
<dbReference type="PROSITE" id="PS51353">
    <property type="entry name" value="ARSC"/>
    <property type="match status" value="1"/>
</dbReference>
<dbReference type="InterPro" id="IPR006660">
    <property type="entry name" value="Arsenate_reductase-like"/>
</dbReference>
<dbReference type="Gene3D" id="3.40.30.10">
    <property type="entry name" value="Glutaredoxin"/>
    <property type="match status" value="1"/>
</dbReference>
<comment type="similarity">
    <text evidence="1 2">Belongs to the ArsC family.</text>
</comment>
<evidence type="ECO:0000313" key="3">
    <source>
        <dbReference type="EMBL" id="MBA4612406.1"/>
    </source>
</evidence>
<dbReference type="EMBL" id="JACEON010000010">
    <property type="protein sequence ID" value="MBA4612406.1"/>
    <property type="molecule type" value="Genomic_DNA"/>
</dbReference>
<dbReference type="PANTHER" id="PTHR30041">
    <property type="entry name" value="ARSENATE REDUCTASE"/>
    <property type="match status" value="1"/>
</dbReference>
<protein>
    <submittedName>
        <fullName evidence="3">ArsC family reductase</fullName>
    </submittedName>
</protein>
<keyword evidence="4" id="KW-1185">Reference proteome</keyword>
<dbReference type="NCBIfam" id="NF008107">
    <property type="entry name" value="PRK10853.1"/>
    <property type="match status" value="1"/>
</dbReference>
<sequence>MTVTIYGISNCDTMKKARAFLAENGVDHVFHDYRKAGVDADLLARFVQELGWEALVNRRGTTWRKLPEETRAGVTDAASAIAVLVANPSLIKRPVLDADGRWLVGFNREEWATVCA</sequence>
<dbReference type="AlphaFoldDB" id="A0A838XV92"/>
<name>A0A838XV92_9HYPH</name>
<evidence type="ECO:0000256" key="2">
    <source>
        <dbReference type="PROSITE-ProRule" id="PRU01282"/>
    </source>
</evidence>
<evidence type="ECO:0000313" key="4">
    <source>
        <dbReference type="Proteomes" id="UP000559404"/>
    </source>
</evidence>
<reference evidence="3 4" key="2">
    <citation type="submission" date="2020-08" db="EMBL/GenBank/DDBJ databases">
        <title>Stappia taiwanensis sp. nov., isolated from a coastal thermal spring.</title>
        <authorList>
            <person name="Kampfer P."/>
        </authorList>
    </citation>
    <scope>NUCLEOTIDE SEQUENCE [LARGE SCALE GENOMIC DNA]</scope>
    <source>
        <strain evidence="3 4">DSM 23284</strain>
    </source>
</reference>
<accession>A0A838XV92</accession>
<dbReference type="PANTHER" id="PTHR30041:SF8">
    <property type="entry name" value="PROTEIN YFFB"/>
    <property type="match status" value="1"/>
</dbReference>
<dbReference type="InterPro" id="IPR006504">
    <property type="entry name" value="Tscrpt_reg_Spx/MgsR"/>
</dbReference>
<proteinExistence type="inferred from homology"/>
<dbReference type="RefSeq" id="WP_181760593.1">
    <property type="nucleotide sequence ID" value="NZ_BMCR01000009.1"/>
</dbReference>
<gene>
    <name evidence="3" type="ORF">H1W37_12130</name>
</gene>